<reference evidence="1 2" key="1">
    <citation type="submission" date="2021-01" db="EMBL/GenBank/DDBJ databases">
        <title>Genome sequencing of Joostella atrarenae M1-2 (= KCTC 23194).</title>
        <authorList>
            <person name="Zakaria M.R."/>
            <person name="Lam M.Q."/>
            <person name="Chong C.S."/>
        </authorList>
    </citation>
    <scope>NUCLEOTIDE SEQUENCE [LARGE SCALE GENOMIC DNA]</scope>
    <source>
        <strain evidence="1 2">M1-2</strain>
    </source>
</reference>
<dbReference type="InterPro" id="IPR048098">
    <property type="entry name" value="MobB"/>
</dbReference>
<proteinExistence type="predicted"/>
<protein>
    <submittedName>
        <fullName evidence="1">Mobilization protein</fullName>
    </submittedName>
</protein>
<dbReference type="NCBIfam" id="NF041495">
    <property type="entry name" value="MobB_relaxase"/>
    <property type="match status" value="1"/>
</dbReference>
<accession>A0ABS9J7I1</accession>
<dbReference type="RefSeq" id="WP_236960726.1">
    <property type="nucleotide sequence ID" value="NZ_JAETXX010000017.1"/>
</dbReference>
<organism evidence="1 2">
    <name type="scientific">Joostella atrarenae</name>
    <dbReference type="NCBI Taxonomy" id="679257"/>
    <lineage>
        <taxon>Bacteria</taxon>
        <taxon>Pseudomonadati</taxon>
        <taxon>Bacteroidota</taxon>
        <taxon>Flavobacteriia</taxon>
        <taxon>Flavobacteriales</taxon>
        <taxon>Flavobacteriaceae</taxon>
        <taxon>Joostella</taxon>
    </lineage>
</organism>
<name>A0ABS9J7I1_9FLAO</name>
<evidence type="ECO:0000313" key="2">
    <source>
        <dbReference type="Proteomes" id="UP000829517"/>
    </source>
</evidence>
<comment type="caution">
    <text evidence="1">The sequence shown here is derived from an EMBL/GenBank/DDBJ whole genome shotgun (WGS) entry which is preliminary data.</text>
</comment>
<dbReference type="InterPro" id="IPR043766">
    <property type="entry name" value="BfmA-like"/>
</dbReference>
<dbReference type="Proteomes" id="UP000829517">
    <property type="component" value="Unassembled WGS sequence"/>
</dbReference>
<evidence type="ECO:0000313" key="1">
    <source>
        <dbReference type="EMBL" id="MCF8716369.1"/>
    </source>
</evidence>
<dbReference type="EMBL" id="JAETXX010000017">
    <property type="protein sequence ID" value="MCF8716369.1"/>
    <property type="molecule type" value="Genomic_DNA"/>
</dbReference>
<gene>
    <name evidence="1" type="ORF">JM658_16180</name>
</gene>
<dbReference type="Pfam" id="PF18976">
    <property type="entry name" value="DUF5712"/>
    <property type="match status" value="1"/>
</dbReference>
<sequence length="340" mass="39741">MYVTITPQNMSDTYNVSVTNFVEYLEKENEGKSPEEMEHFFNQHEDTVDRDHVIKDIDGNTAKLRKTEPRFYSITINPSKRELQHLKQGDLNLKAYTREVMKGYTQSFNRDKEVSVDDIKYYAKIEHRRSYKGFDREIKENAPYTKKIARLKNDIRKVERGEIKGNVKKMEKEIDQLLREIPHKVNGKPISQGMQKSGMQTHIHIVVSRRDASNSYSLSPGSKYKASQVELNGKTVKRGFDRDSFFINTEKTFDRMTGYQRNFAEYYQARKLMVTDPKKYFELLLKTPKKERKTALSILRESGIRIPGLNIPVTKTQMALKTIKSLRKIIDITKESSQGY</sequence>
<keyword evidence="2" id="KW-1185">Reference proteome</keyword>